<accession>A0AAV5SEQ8</accession>
<evidence type="ECO:0000313" key="1">
    <source>
        <dbReference type="EMBL" id="GMS80935.1"/>
    </source>
</evidence>
<reference evidence="1" key="1">
    <citation type="submission" date="2023-10" db="EMBL/GenBank/DDBJ databases">
        <title>Genome assembly of Pristionchus species.</title>
        <authorList>
            <person name="Yoshida K."/>
            <person name="Sommer R.J."/>
        </authorList>
    </citation>
    <scope>NUCLEOTIDE SEQUENCE</scope>
    <source>
        <strain evidence="1">RS0144</strain>
    </source>
</reference>
<proteinExistence type="predicted"/>
<sequence>IMERSWKDKIVGWKDAELRNSEIIRKCHEMGKKVSHSQVTRILNKNFDVKKPYTPSSILDKDNVMPIFDLIKAAFLEDNQAKVSDLVKEIKIQFNEEVSAQILLTKLSETVVKRLRKELGMERVNVRYGHSVRLANRAPRLSFCELHLNLGTMFLHHCFTDESMVYSGNHGRFVYIVKGDNSRRVKPRVKHPPSLMVWGGISWEGATPLVVLRSGVSVDSGVHQTMIHQVYLDWANTKLNKNLCRKLILRMQGQMRKVVEAQGGPVYD</sequence>
<dbReference type="Proteomes" id="UP001432027">
    <property type="component" value="Unassembled WGS sequence"/>
</dbReference>
<dbReference type="InterPro" id="IPR036397">
    <property type="entry name" value="RNaseH_sf"/>
</dbReference>
<dbReference type="EMBL" id="BTSX01000001">
    <property type="protein sequence ID" value="GMS80935.1"/>
    <property type="molecule type" value="Genomic_DNA"/>
</dbReference>
<name>A0AAV5SEQ8_9BILA</name>
<evidence type="ECO:0000313" key="2">
    <source>
        <dbReference type="Proteomes" id="UP001432027"/>
    </source>
</evidence>
<feature type="non-terminal residue" evidence="1">
    <location>
        <position position="1"/>
    </location>
</feature>
<dbReference type="PANTHER" id="PTHR23022:SF134">
    <property type="entry name" value="TRANSPOSABLE ELEMENT TC1 TRANSPOSASE"/>
    <property type="match status" value="1"/>
</dbReference>
<dbReference type="Gene3D" id="3.30.420.10">
    <property type="entry name" value="Ribonuclease H-like superfamily/Ribonuclease H"/>
    <property type="match status" value="1"/>
</dbReference>
<dbReference type="InterPro" id="IPR052338">
    <property type="entry name" value="Transposase_5"/>
</dbReference>
<dbReference type="AlphaFoldDB" id="A0AAV5SEQ8"/>
<organism evidence="1 2">
    <name type="scientific">Pristionchus entomophagus</name>
    <dbReference type="NCBI Taxonomy" id="358040"/>
    <lineage>
        <taxon>Eukaryota</taxon>
        <taxon>Metazoa</taxon>
        <taxon>Ecdysozoa</taxon>
        <taxon>Nematoda</taxon>
        <taxon>Chromadorea</taxon>
        <taxon>Rhabditida</taxon>
        <taxon>Rhabditina</taxon>
        <taxon>Diplogasteromorpha</taxon>
        <taxon>Diplogasteroidea</taxon>
        <taxon>Neodiplogasteridae</taxon>
        <taxon>Pristionchus</taxon>
    </lineage>
</organism>
<dbReference type="GO" id="GO:0003676">
    <property type="term" value="F:nucleic acid binding"/>
    <property type="evidence" value="ECO:0007669"/>
    <property type="project" value="InterPro"/>
</dbReference>
<dbReference type="PANTHER" id="PTHR23022">
    <property type="entry name" value="TRANSPOSABLE ELEMENT-RELATED"/>
    <property type="match status" value="1"/>
</dbReference>
<gene>
    <name evidence="1" type="ORF">PENTCL1PPCAC_3110</name>
</gene>
<keyword evidence="2" id="KW-1185">Reference proteome</keyword>
<protein>
    <submittedName>
        <fullName evidence="1">Uncharacterized protein</fullName>
    </submittedName>
</protein>
<comment type="caution">
    <text evidence="1">The sequence shown here is derived from an EMBL/GenBank/DDBJ whole genome shotgun (WGS) entry which is preliminary data.</text>
</comment>